<reference evidence="4" key="1">
    <citation type="journal article" date="2019" name="Int. J. Syst. Evol. Microbiol.">
        <title>The Global Catalogue of Microorganisms (GCM) 10K type strain sequencing project: providing services to taxonomists for standard genome sequencing and annotation.</title>
        <authorList>
            <consortium name="The Broad Institute Genomics Platform"/>
            <consortium name="The Broad Institute Genome Sequencing Center for Infectious Disease"/>
            <person name="Wu L."/>
            <person name="Ma J."/>
        </authorList>
    </citation>
    <scope>NUCLEOTIDE SEQUENCE [LARGE SCALE GENOMIC DNA]</scope>
    <source>
        <strain evidence="4">JCM 17927</strain>
    </source>
</reference>
<dbReference type="InterPro" id="IPR011048">
    <property type="entry name" value="Haem_d1_sf"/>
</dbReference>
<name>A0ABP8MTJ2_9BACT</name>
<comment type="similarity">
    <text evidence="1">Belongs to the cycloisomerase 2 family.</text>
</comment>
<dbReference type="InterPro" id="IPR050282">
    <property type="entry name" value="Cycloisomerase_2"/>
</dbReference>
<dbReference type="PANTHER" id="PTHR30344">
    <property type="entry name" value="6-PHOSPHOGLUCONOLACTONASE-RELATED"/>
    <property type="match status" value="1"/>
</dbReference>
<keyword evidence="4" id="KW-1185">Reference proteome</keyword>
<evidence type="ECO:0000256" key="1">
    <source>
        <dbReference type="ARBA" id="ARBA00005564"/>
    </source>
</evidence>
<keyword evidence="2" id="KW-0119">Carbohydrate metabolism</keyword>
<evidence type="ECO:0000313" key="4">
    <source>
        <dbReference type="Proteomes" id="UP001501175"/>
    </source>
</evidence>
<comment type="caution">
    <text evidence="3">The sequence shown here is derived from an EMBL/GenBank/DDBJ whole genome shotgun (WGS) entry which is preliminary data.</text>
</comment>
<evidence type="ECO:0000256" key="2">
    <source>
        <dbReference type="ARBA" id="ARBA00022526"/>
    </source>
</evidence>
<gene>
    <name evidence="3" type="ORF">GCM10023189_24130</name>
</gene>
<evidence type="ECO:0000313" key="3">
    <source>
        <dbReference type="EMBL" id="GAA4455820.1"/>
    </source>
</evidence>
<dbReference type="Proteomes" id="UP001501175">
    <property type="component" value="Unassembled WGS sequence"/>
</dbReference>
<dbReference type="Gene3D" id="2.130.10.10">
    <property type="entry name" value="YVTN repeat-like/Quinoprotein amine dehydrogenase"/>
    <property type="match status" value="1"/>
</dbReference>
<dbReference type="SUPFAM" id="SSF51004">
    <property type="entry name" value="C-terminal (heme d1) domain of cytochrome cd1-nitrite reductase"/>
    <property type="match status" value="1"/>
</dbReference>
<accession>A0ABP8MTJ2</accession>
<dbReference type="RefSeq" id="WP_345243792.1">
    <property type="nucleotide sequence ID" value="NZ_BAABHD010000027.1"/>
</dbReference>
<protein>
    <submittedName>
        <fullName evidence="3">Lactonase family protein</fullName>
    </submittedName>
</protein>
<keyword evidence="2" id="KW-0313">Glucose metabolism</keyword>
<dbReference type="InterPro" id="IPR019405">
    <property type="entry name" value="Lactonase_7-beta_prop"/>
</dbReference>
<proteinExistence type="inferred from homology"/>
<organism evidence="3 4">
    <name type="scientific">Nibrella saemangeumensis</name>
    <dbReference type="NCBI Taxonomy" id="1084526"/>
    <lineage>
        <taxon>Bacteria</taxon>
        <taxon>Pseudomonadati</taxon>
        <taxon>Bacteroidota</taxon>
        <taxon>Cytophagia</taxon>
        <taxon>Cytophagales</taxon>
        <taxon>Spirosomataceae</taxon>
        <taxon>Nibrella</taxon>
    </lineage>
</organism>
<dbReference type="EMBL" id="BAABHD010000027">
    <property type="protein sequence ID" value="GAA4455820.1"/>
    <property type="molecule type" value="Genomic_DNA"/>
</dbReference>
<sequence length="378" mass="41624">MKKLFLFVLLSYTVSAQSLSKRESKSTTEYHLYVGTYTLRTSEGIYVYRFNPQIGDFAPAGVAKGIKNPSFLAISPNQQFLYAAEGKSGESVRSFSIDRQSGQLTLLNVESSGGLGPTHLMVDKTGKWLLVGNYTAGSLSCLPIQQDGRLGKAVQTIQHTGSSLHPERQREPHVHSVNLAPNNRDLFVPDLGTDKIMTYLLNDQTGQLTPGSPPFTTVEPSSGPRHFDFHPNGRYAYVIQEMGGLITGFRYKPGELTPFQTVKTLPDDYTGLNTSADIHISPDGRFLYGSNRGHESLVIYSIDSETGQLTYVGHQSVNGKTPRNFTIDPTGNYVLVANQDTDNITLFKRDHYTGKLTPTGKEISVSMPVCLKWLPAIP</sequence>
<dbReference type="InterPro" id="IPR015943">
    <property type="entry name" value="WD40/YVTN_repeat-like_dom_sf"/>
</dbReference>
<dbReference type="PANTHER" id="PTHR30344:SF1">
    <property type="entry name" value="6-PHOSPHOGLUCONOLACTONASE"/>
    <property type="match status" value="1"/>
</dbReference>
<dbReference type="Pfam" id="PF10282">
    <property type="entry name" value="Lactonase"/>
    <property type="match status" value="1"/>
</dbReference>